<evidence type="ECO:0008006" key="11">
    <source>
        <dbReference type="Google" id="ProtNLM"/>
    </source>
</evidence>
<dbReference type="PANTHER" id="PTHR13674:SF5">
    <property type="entry name" value="UPF0389 PROTEIN CG9231"/>
    <property type="match status" value="1"/>
</dbReference>
<dbReference type="InterPro" id="IPR009432">
    <property type="entry name" value="DUF1075"/>
</dbReference>
<dbReference type="VEuPathDB" id="VectorBase:AALC636_015376"/>
<sequence>MSFLSACSLARIYATSGRQLGTGFIARLQQSQTVACSSSSSVQPKEPPKAPTPTAGSSAQDTNISSRTHRPNDFEKRLLVFTKKYKTTEEIPQYINQDVMERCRNQVRIKIANYMMLATAIGCIIMVISGKKAQERGDSVQKMNLEWHKEYNEKARQEVADAPKN</sequence>
<dbReference type="Pfam" id="PF06388">
    <property type="entry name" value="DUF1075"/>
    <property type="match status" value="1"/>
</dbReference>
<proteinExistence type="evidence at transcript level"/>
<reference evidence="10" key="2">
    <citation type="journal article" date="2015" name="Proc. Natl. Acad. Sci. U.S.A.">
        <title>Genome sequence of the Asian Tiger mosquito, Aedes albopictus, reveals insights into its biology, genetics, and evolution.</title>
        <authorList>
            <person name="Chen X.G."/>
            <person name="Jiang X."/>
            <person name="Gu J."/>
            <person name="Xu M."/>
            <person name="Wu Y."/>
            <person name="Deng Y."/>
            <person name="Zhang C."/>
            <person name="Bonizzoni M."/>
            <person name="Dermauw W."/>
            <person name="Vontas J."/>
            <person name="Armbruster P."/>
            <person name="Huang X."/>
            <person name="Yang Y."/>
            <person name="Zhang H."/>
            <person name="He W."/>
            <person name="Peng H."/>
            <person name="Liu Y."/>
            <person name="Wu K."/>
            <person name="Chen J."/>
            <person name="Lirakis M."/>
            <person name="Topalis P."/>
            <person name="Van Leeuwen T."/>
            <person name="Hall A.B."/>
            <person name="Jiang X."/>
            <person name="Thorpe C."/>
            <person name="Mueller R.L."/>
            <person name="Sun C."/>
            <person name="Waterhouse R.M."/>
            <person name="Yan G."/>
            <person name="Tu Z.J."/>
            <person name="Fang X."/>
            <person name="James A.A."/>
        </authorList>
    </citation>
    <scope>NUCLEOTIDE SEQUENCE [LARGE SCALE GENOMIC DNA]</scope>
    <source>
        <strain evidence="10">Foshan</strain>
    </source>
</reference>
<organism evidence="8">
    <name type="scientific">Aedes albopictus</name>
    <name type="common">Asian tiger mosquito</name>
    <name type="synonym">Stegomyia albopicta</name>
    <dbReference type="NCBI Taxonomy" id="7160"/>
    <lineage>
        <taxon>Eukaryota</taxon>
        <taxon>Metazoa</taxon>
        <taxon>Ecdysozoa</taxon>
        <taxon>Arthropoda</taxon>
        <taxon>Hexapoda</taxon>
        <taxon>Insecta</taxon>
        <taxon>Pterygota</taxon>
        <taxon>Neoptera</taxon>
        <taxon>Endopterygota</taxon>
        <taxon>Diptera</taxon>
        <taxon>Nematocera</taxon>
        <taxon>Culicoidea</taxon>
        <taxon>Culicidae</taxon>
        <taxon>Culicinae</taxon>
        <taxon>Aedini</taxon>
        <taxon>Aedes</taxon>
        <taxon>Stegomyia</taxon>
    </lineage>
</organism>
<dbReference type="VEuPathDB" id="VectorBase:AALFPA_074455"/>
<comment type="similarity">
    <text evidence="2">Belongs to the UPF0389 family.</text>
</comment>
<evidence type="ECO:0000256" key="5">
    <source>
        <dbReference type="ARBA" id="ARBA00023136"/>
    </source>
</evidence>
<dbReference type="GeneID" id="109398016"/>
<accession>A0A023EHN7</accession>
<reference evidence="9" key="3">
    <citation type="submission" date="2025-05" db="UniProtKB">
        <authorList>
            <consortium name="EnsemblMetazoa"/>
        </authorList>
    </citation>
    <scope>IDENTIFICATION</scope>
    <source>
        <strain evidence="9">Foshan</strain>
    </source>
</reference>
<dbReference type="Proteomes" id="UP000069940">
    <property type="component" value="Unassembled WGS sequence"/>
</dbReference>
<evidence type="ECO:0000313" key="10">
    <source>
        <dbReference type="Proteomes" id="UP000069940"/>
    </source>
</evidence>
<dbReference type="EnsemblMetazoa" id="AALFPA23_012122.R17296">
    <property type="protein sequence ID" value="AALFPA23_012122.P17296"/>
    <property type="gene ID" value="AALFPA23_012122"/>
</dbReference>
<evidence type="ECO:0000256" key="1">
    <source>
        <dbReference type="ARBA" id="ARBA00004167"/>
    </source>
</evidence>
<evidence type="ECO:0000256" key="2">
    <source>
        <dbReference type="ARBA" id="ARBA00007363"/>
    </source>
</evidence>
<evidence type="ECO:0000256" key="6">
    <source>
        <dbReference type="SAM" id="MobiDB-lite"/>
    </source>
</evidence>
<feature type="compositionally biased region" description="Polar residues" evidence="6">
    <location>
        <begin position="56"/>
        <end position="66"/>
    </location>
</feature>
<protein>
    <recommendedName>
        <fullName evidence="11">Protein with signal anchor</fullName>
    </recommendedName>
</protein>
<dbReference type="PANTHER" id="PTHR13674">
    <property type="entry name" value="GROWTH AND TRANSFORMATION-DEPENDENT PROTEIN"/>
    <property type="match status" value="1"/>
</dbReference>
<keyword evidence="4 7" id="KW-1133">Transmembrane helix</keyword>
<keyword evidence="5 7" id="KW-0472">Membrane</keyword>
<feature type="transmembrane region" description="Helical" evidence="7">
    <location>
        <begin position="111"/>
        <end position="129"/>
    </location>
</feature>
<keyword evidence="10" id="KW-1185">Reference proteome</keyword>
<comment type="subcellular location">
    <subcellularLocation>
        <location evidence="1">Membrane</location>
        <topology evidence="1">Single-pass membrane protein</topology>
    </subcellularLocation>
</comment>
<dbReference type="AlphaFoldDB" id="A0A023EHN7"/>
<dbReference type="GO" id="GO:0016020">
    <property type="term" value="C:membrane"/>
    <property type="evidence" value="ECO:0007669"/>
    <property type="project" value="UniProtKB-SubCell"/>
</dbReference>
<dbReference type="RefSeq" id="XP_019525901.3">
    <property type="nucleotide sequence ID" value="XM_019670356.3"/>
</dbReference>
<feature type="region of interest" description="Disordered" evidence="6">
    <location>
        <begin position="36"/>
        <end position="71"/>
    </location>
</feature>
<keyword evidence="3 7" id="KW-0812">Transmembrane</keyword>
<reference evidence="8" key="1">
    <citation type="journal article" date="2014" name="PLoS Negl. Trop. Dis.">
        <title>Identification and characterization of seminal fluid proteins in the Asian tiger mosquito, Aedes albopictus.</title>
        <authorList>
            <person name="Boes K.E."/>
            <person name="Ribeiro J.M."/>
            <person name="Wong A."/>
            <person name="Harrington L.C."/>
            <person name="Wolfner M.F."/>
            <person name="Sirot L.K."/>
        </authorList>
    </citation>
    <scope>NUCLEOTIDE SEQUENCE</scope>
    <source>
        <tissue evidence="8">Reproductive organs</tissue>
    </source>
</reference>
<evidence type="ECO:0000313" key="9">
    <source>
        <dbReference type="EnsemblMetazoa" id="AALFPA23_012122.P17296"/>
    </source>
</evidence>
<dbReference type="KEGG" id="aalb:109398016"/>
<dbReference type="EMBL" id="GAPW01005198">
    <property type="protein sequence ID" value="JAC08400.1"/>
    <property type="molecule type" value="mRNA"/>
</dbReference>
<evidence type="ECO:0000256" key="7">
    <source>
        <dbReference type="SAM" id="Phobius"/>
    </source>
</evidence>
<evidence type="ECO:0000313" key="8">
    <source>
        <dbReference type="EMBL" id="JAC08400.1"/>
    </source>
</evidence>
<name>A0A023EHN7_AEDAL</name>
<evidence type="ECO:0000256" key="4">
    <source>
        <dbReference type="ARBA" id="ARBA00022989"/>
    </source>
</evidence>
<evidence type="ECO:0000256" key="3">
    <source>
        <dbReference type="ARBA" id="ARBA00022692"/>
    </source>
</evidence>